<feature type="coiled-coil region" evidence="1">
    <location>
        <begin position="130"/>
        <end position="192"/>
    </location>
</feature>
<proteinExistence type="predicted"/>
<evidence type="ECO:0000313" key="3">
    <source>
        <dbReference type="WBParaSite" id="Gr19_v10_g15185.t1"/>
    </source>
</evidence>
<keyword evidence="2" id="KW-1185">Reference proteome</keyword>
<name>A0A914HA30_GLORO</name>
<dbReference type="WBParaSite" id="Gr19_v10_g15185.t1">
    <property type="protein sequence ID" value="Gr19_v10_g15185.t1"/>
    <property type="gene ID" value="Gr19_v10_g15185"/>
</dbReference>
<protein>
    <submittedName>
        <fullName evidence="3">Uncharacterized protein</fullName>
    </submittedName>
</protein>
<dbReference type="Proteomes" id="UP000887572">
    <property type="component" value="Unplaced"/>
</dbReference>
<keyword evidence="1" id="KW-0175">Coiled coil</keyword>
<reference evidence="3" key="1">
    <citation type="submission" date="2022-11" db="UniProtKB">
        <authorList>
            <consortium name="WormBaseParasite"/>
        </authorList>
    </citation>
    <scope>IDENTIFICATION</scope>
</reference>
<organism evidence="2 3">
    <name type="scientific">Globodera rostochiensis</name>
    <name type="common">Golden nematode worm</name>
    <name type="synonym">Heterodera rostochiensis</name>
    <dbReference type="NCBI Taxonomy" id="31243"/>
    <lineage>
        <taxon>Eukaryota</taxon>
        <taxon>Metazoa</taxon>
        <taxon>Ecdysozoa</taxon>
        <taxon>Nematoda</taxon>
        <taxon>Chromadorea</taxon>
        <taxon>Rhabditida</taxon>
        <taxon>Tylenchina</taxon>
        <taxon>Tylenchomorpha</taxon>
        <taxon>Tylenchoidea</taxon>
        <taxon>Heteroderidae</taxon>
        <taxon>Heteroderinae</taxon>
        <taxon>Globodera</taxon>
    </lineage>
</organism>
<accession>A0A914HA30</accession>
<evidence type="ECO:0000313" key="2">
    <source>
        <dbReference type="Proteomes" id="UP000887572"/>
    </source>
</evidence>
<feature type="coiled-coil region" evidence="1">
    <location>
        <begin position="15"/>
        <end position="42"/>
    </location>
</feature>
<evidence type="ECO:0000256" key="1">
    <source>
        <dbReference type="SAM" id="Coils"/>
    </source>
</evidence>
<dbReference type="AlphaFoldDB" id="A0A914HA30"/>
<sequence>MGKTEECQSVHCKSYTKLANNYKDLKAKMEQYQKEQQQTIDAWVEAQQQNVARFSMQQEKIDELERKQKADQGEHRVMMDERAQFEHRKLVENHKARQTKMEQYQKEQQRTINVLSEKLETAKLVERERISNLEWELMEKNKKLEKLGNKLEKTSTAKAAVELEHQKLANEHKALQIKMEQYQKEQKRIIEKLQKSVGEGLTLQNRWDSAACHKDLALSGPDQLVIQHIGYPETTDLLVRPTARLFPCISLLLSNTKIEANFGPNFFYTFC</sequence>